<dbReference type="InterPro" id="IPR027417">
    <property type="entry name" value="P-loop_NTPase"/>
</dbReference>
<protein>
    <submittedName>
        <fullName evidence="5">ABC transporter ATP-binding protein</fullName>
    </submittedName>
</protein>
<dbReference type="FunFam" id="3.40.50.300:FF:000016">
    <property type="entry name" value="Oligopeptide ABC transporter ATP-binding component"/>
    <property type="match status" value="1"/>
</dbReference>
<dbReference type="OrthoDB" id="9784450at2"/>
<comment type="caution">
    <text evidence="5">The sequence shown here is derived from an EMBL/GenBank/DDBJ whole genome shotgun (WGS) entry which is preliminary data.</text>
</comment>
<dbReference type="RefSeq" id="WP_120356071.1">
    <property type="nucleotide sequence ID" value="NZ_RAQO01000009.1"/>
</dbReference>
<dbReference type="NCBIfam" id="TIGR01727">
    <property type="entry name" value="oligo_HPY"/>
    <property type="match status" value="1"/>
</dbReference>
<dbReference type="InterPro" id="IPR003439">
    <property type="entry name" value="ABC_transporter-like_ATP-bd"/>
</dbReference>
<dbReference type="SUPFAM" id="SSF52540">
    <property type="entry name" value="P-loop containing nucleoside triphosphate hydrolases"/>
    <property type="match status" value="1"/>
</dbReference>
<dbReference type="AlphaFoldDB" id="A0A420E6J8"/>
<dbReference type="InterPro" id="IPR017871">
    <property type="entry name" value="ABC_transporter-like_CS"/>
</dbReference>
<evidence type="ECO:0000256" key="3">
    <source>
        <dbReference type="ARBA" id="ARBA00022840"/>
    </source>
</evidence>
<evidence type="ECO:0000313" key="6">
    <source>
        <dbReference type="Proteomes" id="UP000286482"/>
    </source>
</evidence>
<dbReference type="Gene3D" id="3.40.50.300">
    <property type="entry name" value="P-loop containing nucleotide triphosphate hydrolases"/>
    <property type="match status" value="1"/>
</dbReference>
<feature type="domain" description="ABC transporter" evidence="4">
    <location>
        <begin position="8"/>
        <end position="256"/>
    </location>
</feature>
<sequence>MSQQSALLQVNNLCVDYITDAGDVRAVSDVSFEIAPGEVFGLAGESGCGKSTVAFSISRLHKPPAFISEGEVLFDGKDVLAFSDQELQAFRWAQCSMVFQSAMNSLNPVLRVEEQFCDVLMAHEDISRAQAISRAKELLNIVDIHPDRLRDYPHQFSGGMRQRLVIAITLALKPKLIVMDEPTTALDVVVQREILQKIYQLKEQFGFSILFITHDLSLMVEFCDRIGIMYAGELVEVAPAKSIFKQPLHPYTYGLGQSFPPMLGPKKRLEGIPGHPLNLLEVPEGCRFQSRCEFKHARCERVATSLKELQHQHWAACHRHDSALAPITAEEVSLCKQQ</sequence>
<dbReference type="CDD" id="cd03257">
    <property type="entry name" value="ABC_NikE_OppD_transporters"/>
    <property type="match status" value="1"/>
</dbReference>
<keyword evidence="3 5" id="KW-0067">ATP-binding</keyword>
<reference evidence="5 6" key="1">
    <citation type="submission" date="2018-09" db="EMBL/GenBank/DDBJ databases">
        <authorList>
            <person name="Wang Z."/>
        </authorList>
    </citation>
    <scope>NUCLEOTIDE SEQUENCE [LARGE SCALE GENOMIC DNA]</scope>
    <source>
        <strain evidence="5 6">ALS 81</strain>
    </source>
</reference>
<keyword evidence="6" id="KW-1185">Reference proteome</keyword>
<dbReference type="GO" id="GO:0055085">
    <property type="term" value="P:transmembrane transport"/>
    <property type="evidence" value="ECO:0007669"/>
    <property type="project" value="UniProtKB-ARBA"/>
</dbReference>
<keyword evidence="2" id="KW-0547">Nucleotide-binding</keyword>
<dbReference type="PROSITE" id="PS00211">
    <property type="entry name" value="ABC_TRANSPORTER_1"/>
    <property type="match status" value="1"/>
</dbReference>
<dbReference type="GO" id="GO:0015833">
    <property type="term" value="P:peptide transport"/>
    <property type="evidence" value="ECO:0007669"/>
    <property type="project" value="InterPro"/>
</dbReference>
<dbReference type="EMBL" id="RAQO01000009">
    <property type="protein sequence ID" value="RKF14260.1"/>
    <property type="molecule type" value="Genomic_DNA"/>
</dbReference>
<evidence type="ECO:0000259" key="4">
    <source>
        <dbReference type="PROSITE" id="PS50893"/>
    </source>
</evidence>
<dbReference type="GO" id="GO:0005524">
    <property type="term" value="F:ATP binding"/>
    <property type="evidence" value="ECO:0007669"/>
    <property type="project" value="UniProtKB-KW"/>
</dbReference>
<accession>A0A420E6J8</accession>
<name>A0A420E6J8_9ALTE</name>
<dbReference type="Pfam" id="PF00005">
    <property type="entry name" value="ABC_tran"/>
    <property type="match status" value="1"/>
</dbReference>
<dbReference type="InterPro" id="IPR013563">
    <property type="entry name" value="Oligopep_ABC_C"/>
</dbReference>
<dbReference type="PANTHER" id="PTHR43067:SF3">
    <property type="entry name" value="MALTOSE ABC TRANSPORTER, ATP-BINDING PROTEIN"/>
    <property type="match status" value="1"/>
</dbReference>
<gene>
    <name evidence="5" type="ORF">DBZ36_16475</name>
</gene>
<proteinExistence type="predicted"/>
<dbReference type="GO" id="GO:0016887">
    <property type="term" value="F:ATP hydrolysis activity"/>
    <property type="evidence" value="ECO:0007669"/>
    <property type="project" value="InterPro"/>
</dbReference>
<dbReference type="InterPro" id="IPR003593">
    <property type="entry name" value="AAA+_ATPase"/>
</dbReference>
<evidence type="ECO:0000313" key="5">
    <source>
        <dbReference type="EMBL" id="RKF14260.1"/>
    </source>
</evidence>
<dbReference type="PANTHER" id="PTHR43067">
    <property type="entry name" value="OLIGOPEPTIDE/DIPEPTIDE ABC TRANSPORTER, ATPASE SUBUNIT"/>
    <property type="match status" value="1"/>
</dbReference>
<organism evidence="5 6">
    <name type="scientific">Alginatibacterium sediminis</name>
    <dbReference type="NCBI Taxonomy" id="2164068"/>
    <lineage>
        <taxon>Bacteria</taxon>
        <taxon>Pseudomonadati</taxon>
        <taxon>Pseudomonadota</taxon>
        <taxon>Gammaproteobacteria</taxon>
        <taxon>Alteromonadales</taxon>
        <taxon>Alteromonadaceae</taxon>
        <taxon>Alginatibacterium</taxon>
    </lineage>
</organism>
<keyword evidence="1" id="KW-0813">Transport</keyword>
<evidence type="ECO:0000256" key="1">
    <source>
        <dbReference type="ARBA" id="ARBA00022448"/>
    </source>
</evidence>
<dbReference type="Pfam" id="PF08352">
    <property type="entry name" value="oligo_HPY"/>
    <property type="match status" value="1"/>
</dbReference>
<evidence type="ECO:0000256" key="2">
    <source>
        <dbReference type="ARBA" id="ARBA00022741"/>
    </source>
</evidence>
<dbReference type="SMART" id="SM00382">
    <property type="entry name" value="AAA"/>
    <property type="match status" value="1"/>
</dbReference>
<dbReference type="PROSITE" id="PS50893">
    <property type="entry name" value="ABC_TRANSPORTER_2"/>
    <property type="match status" value="1"/>
</dbReference>
<dbReference type="Proteomes" id="UP000286482">
    <property type="component" value="Unassembled WGS sequence"/>
</dbReference>